<dbReference type="EMBL" id="CP055305">
    <property type="protein sequence ID" value="QLB41942.1"/>
    <property type="molecule type" value="Genomic_DNA"/>
</dbReference>
<feature type="transmembrane region" description="Helical" evidence="1">
    <location>
        <begin position="85"/>
        <end position="105"/>
    </location>
</feature>
<dbReference type="KEGG" id="mpeg:HV560_03440"/>
<dbReference type="AlphaFoldDB" id="A0ABD7A6Y0"/>
<dbReference type="Proteomes" id="UP000509784">
    <property type="component" value="Chromosome"/>
</dbReference>
<reference evidence="2 3" key="1">
    <citation type="submission" date="2020-06" db="EMBL/GenBank/DDBJ databases">
        <title>Mannheimia pernigra sp. nov. isolated from bovine respiratory tract.</title>
        <authorList>
            <person name="Kuhnert P."/>
            <person name="Akarsu-Egger H."/>
        </authorList>
    </citation>
    <scope>NUCLEOTIDE SEQUENCE [LARGE SCALE GENOMIC DNA]</scope>
    <source>
        <strain evidence="2 3">17CN0883</strain>
    </source>
</reference>
<feature type="transmembrane region" description="Helical" evidence="1">
    <location>
        <begin position="12"/>
        <end position="36"/>
    </location>
</feature>
<keyword evidence="1" id="KW-1133">Transmembrane helix</keyword>
<proteinExistence type="predicted"/>
<keyword evidence="1" id="KW-0812">Transmembrane</keyword>
<feature type="transmembrane region" description="Helical" evidence="1">
    <location>
        <begin position="125"/>
        <end position="143"/>
    </location>
</feature>
<protein>
    <submittedName>
        <fullName evidence="2">Uncharacterized protein</fullName>
    </submittedName>
</protein>
<feature type="transmembrane region" description="Helical" evidence="1">
    <location>
        <begin position="42"/>
        <end position="64"/>
    </location>
</feature>
<evidence type="ECO:0000313" key="2">
    <source>
        <dbReference type="EMBL" id="QLB41942.1"/>
    </source>
</evidence>
<evidence type="ECO:0000313" key="3">
    <source>
        <dbReference type="Proteomes" id="UP000509784"/>
    </source>
</evidence>
<keyword evidence="1" id="KW-0472">Membrane</keyword>
<sequence>MFRPFYNMKNIFIKLIIEILLYTITCASWCGMIFIVEETRKNTIFSIESIITIITLSSLMLQNLKVNEIKLIQDKLAVNISIFSFLRRSWHIFGFLAIFIVPLLSYELKSYLIDDTTELKEYWRLSKLIIFLAFVYSCFTYFLSFWGKDIDESTNDNVQKKYGVFYGVLLLLYFTVKLSATS</sequence>
<gene>
    <name evidence="2" type="ORF">HV560_03440</name>
</gene>
<organism evidence="2 3">
    <name type="scientific">Mannheimia pernigra</name>
    <dbReference type="NCBI Taxonomy" id="111844"/>
    <lineage>
        <taxon>Bacteria</taxon>
        <taxon>Pseudomonadati</taxon>
        <taxon>Pseudomonadota</taxon>
        <taxon>Gammaproteobacteria</taxon>
        <taxon>Pasteurellales</taxon>
        <taxon>Pasteurellaceae</taxon>
        <taxon>Mannheimia</taxon>
    </lineage>
</organism>
<accession>A0ABD7A6Y0</accession>
<name>A0ABD7A6Y0_9PAST</name>
<feature type="transmembrane region" description="Helical" evidence="1">
    <location>
        <begin position="163"/>
        <end position="180"/>
    </location>
</feature>
<evidence type="ECO:0000256" key="1">
    <source>
        <dbReference type="SAM" id="Phobius"/>
    </source>
</evidence>